<feature type="compositionally biased region" description="Basic and acidic residues" evidence="1">
    <location>
        <begin position="608"/>
        <end position="631"/>
    </location>
</feature>
<dbReference type="AlphaFoldDB" id="A0AAW0CTS8"/>
<dbReference type="InterPro" id="IPR052980">
    <property type="entry name" value="Crinkler_effector"/>
</dbReference>
<dbReference type="Proteomes" id="UP001383192">
    <property type="component" value="Unassembled WGS sequence"/>
</dbReference>
<comment type="caution">
    <text evidence="2">The sequence shown here is derived from an EMBL/GenBank/DDBJ whole genome shotgun (WGS) entry which is preliminary data.</text>
</comment>
<name>A0AAW0CTS8_9AGAR</name>
<feature type="compositionally biased region" description="Basic and acidic residues" evidence="1">
    <location>
        <begin position="122"/>
        <end position="136"/>
    </location>
</feature>
<evidence type="ECO:0000256" key="1">
    <source>
        <dbReference type="SAM" id="MobiDB-lite"/>
    </source>
</evidence>
<proteinExistence type="predicted"/>
<sequence length="631" mass="71762">MHIHPLLEKVKYERSFPEAWDLHRLAYVEKKRDAFFGAVIGSDGTPILDPDGCPYERLKVPFSLESTRMPDSILISSEYRTALKDIDRWFKGYFETKIPTVFHPDDYVWNRWADLDGDDEDKDHGGERAEGQRSENPKGQGVGNDSSTTPKPPLRQGVTVVGILGIGKSLFLIYILVERLLLGLETCIQIQEGKMTLWCADGAFDIPIDDDFKTVVSQTQKGALLPASTWYLLDSNAQILKPPEAIQCSHARIVQASSPKSARLDWMDKAYGWCIVYMMKPPSLNEVILMKLCQTYPEMASTSDQAIAEFFDKYGPSVRSLFHYVLRPQAYESKLKRKINQINGETLASLIEGMADMLDPQGVSHLLFGVYPGVTRDDLFVTILTKHIYQLLKNVHAQKWDMDVRRMYTLFKNNPQTRAAAGYILEDRLHELLLHGGSWPVIELVRGRQGPRNISYTSRDSLPPSKWLCVSHSTILTDSKPHSTVVHPPLELRRYDSQSIETMDLTETGYYQPYSAIQATYDSHVVNKPQKQVMVFRFTVAHKHDAKASGLKWLKQHYGNFKVHYVVFADPSEDITIYIPTDFDPFLDSKLYVKITEKDLFPDVVGKGSEKRGASEDSENQEAKRVRGDDT</sequence>
<gene>
    <name evidence="2" type="ORF">VNI00_009045</name>
</gene>
<reference evidence="2 3" key="1">
    <citation type="submission" date="2024-01" db="EMBL/GenBank/DDBJ databases">
        <title>A draft genome for a cacao thread blight-causing isolate of Paramarasmius palmivorus.</title>
        <authorList>
            <person name="Baruah I.K."/>
            <person name="Bukari Y."/>
            <person name="Amoako-Attah I."/>
            <person name="Meinhardt L.W."/>
            <person name="Bailey B.A."/>
            <person name="Cohen S.P."/>
        </authorList>
    </citation>
    <scope>NUCLEOTIDE SEQUENCE [LARGE SCALE GENOMIC DNA]</scope>
    <source>
        <strain evidence="2 3">GH-12</strain>
    </source>
</reference>
<feature type="region of interest" description="Disordered" evidence="1">
    <location>
        <begin position="604"/>
        <end position="631"/>
    </location>
</feature>
<dbReference type="EMBL" id="JAYKXP010000032">
    <property type="protein sequence ID" value="KAK7041756.1"/>
    <property type="molecule type" value="Genomic_DNA"/>
</dbReference>
<evidence type="ECO:0000313" key="2">
    <source>
        <dbReference type="EMBL" id="KAK7041756.1"/>
    </source>
</evidence>
<evidence type="ECO:0008006" key="4">
    <source>
        <dbReference type="Google" id="ProtNLM"/>
    </source>
</evidence>
<dbReference type="PANTHER" id="PTHR33129:SF1">
    <property type="entry name" value="ATP-BINDING PROTEIN"/>
    <property type="match status" value="1"/>
</dbReference>
<accession>A0AAW0CTS8</accession>
<dbReference type="PANTHER" id="PTHR33129">
    <property type="entry name" value="PROTEIN KINASE DOMAIN-CONTAINING PROTEIN-RELATED"/>
    <property type="match status" value="1"/>
</dbReference>
<evidence type="ECO:0000313" key="3">
    <source>
        <dbReference type="Proteomes" id="UP001383192"/>
    </source>
</evidence>
<organism evidence="2 3">
    <name type="scientific">Paramarasmius palmivorus</name>
    <dbReference type="NCBI Taxonomy" id="297713"/>
    <lineage>
        <taxon>Eukaryota</taxon>
        <taxon>Fungi</taxon>
        <taxon>Dikarya</taxon>
        <taxon>Basidiomycota</taxon>
        <taxon>Agaricomycotina</taxon>
        <taxon>Agaricomycetes</taxon>
        <taxon>Agaricomycetidae</taxon>
        <taxon>Agaricales</taxon>
        <taxon>Marasmiineae</taxon>
        <taxon>Marasmiaceae</taxon>
        <taxon>Paramarasmius</taxon>
    </lineage>
</organism>
<protein>
    <recommendedName>
        <fullName evidence="4">Crinkler (CRN) family protein</fullName>
    </recommendedName>
</protein>
<keyword evidence="3" id="KW-1185">Reference proteome</keyword>
<feature type="region of interest" description="Disordered" evidence="1">
    <location>
        <begin position="119"/>
        <end position="153"/>
    </location>
</feature>